<dbReference type="OrthoDB" id="10612914at2759"/>
<comment type="caution">
    <text evidence="1">The sequence shown here is derived from an EMBL/GenBank/DDBJ whole genome shotgun (WGS) entry which is preliminary data.</text>
</comment>
<organism evidence="1 2">
    <name type="scientific">Letharia columbiana</name>
    <dbReference type="NCBI Taxonomy" id="112416"/>
    <lineage>
        <taxon>Eukaryota</taxon>
        <taxon>Fungi</taxon>
        <taxon>Dikarya</taxon>
        <taxon>Ascomycota</taxon>
        <taxon>Pezizomycotina</taxon>
        <taxon>Lecanoromycetes</taxon>
        <taxon>OSLEUM clade</taxon>
        <taxon>Lecanoromycetidae</taxon>
        <taxon>Lecanorales</taxon>
        <taxon>Lecanorineae</taxon>
        <taxon>Parmeliaceae</taxon>
        <taxon>Letharia</taxon>
    </lineage>
</organism>
<keyword evidence="2" id="KW-1185">Reference proteome</keyword>
<evidence type="ECO:0000313" key="2">
    <source>
        <dbReference type="Proteomes" id="UP000578531"/>
    </source>
</evidence>
<name>A0A8H6FSQ6_9LECA</name>
<proteinExistence type="predicted"/>
<evidence type="ECO:0000313" key="1">
    <source>
        <dbReference type="EMBL" id="KAF6234050.1"/>
    </source>
</evidence>
<dbReference type="AlphaFoldDB" id="A0A8H6FSQ6"/>
<sequence>MAKAKKLPDSTVLTYRTVTYTPSSPIIGARKNRRSLHYSLEEWAEDDGEDLAGMLKRLPTNHARAVTEARIAKDRQSVLQQANKNHSQRLANAETQNSIDRVVVGSALLKVEACVDSGIGMLRLFFLKQELRRGSGSQRESSASKERGSSAMLVQARWSAASM</sequence>
<dbReference type="EMBL" id="JACCJC010000033">
    <property type="protein sequence ID" value="KAF6234050.1"/>
    <property type="molecule type" value="Genomic_DNA"/>
</dbReference>
<dbReference type="Proteomes" id="UP000578531">
    <property type="component" value="Unassembled WGS sequence"/>
</dbReference>
<dbReference type="GeneID" id="59289536"/>
<gene>
    <name evidence="1" type="ORF">HO173_007880</name>
</gene>
<accession>A0A8H6FSQ6</accession>
<protein>
    <submittedName>
        <fullName evidence="1">Uncharacterized protein</fullName>
    </submittedName>
</protein>
<reference evidence="1 2" key="1">
    <citation type="journal article" date="2020" name="Genomics">
        <title>Complete, high-quality genomes from long-read metagenomic sequencing of two wolf lichen thalli reveals enigmatic genome architecture.</title>
        <authorList>
            <person name="McKenzie S.K."/>
            <person name="Walston R.F."/>
            <person name="Allen J.L."/>
        </authorList>
    </citation>
    <scope>NUCLEOTIDE SEQUENCE [LARGE SCALE GENOMIC DNA]</scope>
    <source>
        <strain evidence="1">WasteWater2</strain>
    </source>
</reference>
<dbReference type="RefSeq" id="XP_037163457.1">
    <property type="nucleotide sequence ID" value="XM_037309780.1"/>
</dbReference>